<evidence type="ECO:0000313" key="1">
    <source>
        <dbReference type="EMBL" id="URE34370.1"/>
    </source>
</evidence>
<evidence type="ECO:0000313" key="2">
    <source>
        <dbReference type="Proteomes" id="UP001055439"/>
    </source>
</evidence>
<accession>A0A9E7L160</accession>
<sequence>MDPRNYRSYDAELGDSFRLVPPRRRCSSPALGAFFAIANQRLPRLQRPQAKATGSKLDVPANEMTDRRGAARNSQHIASKLNNALILALALPCCNAYARAGKHDKAVAPYSKARSDPSEVVDMDKPWDRSAAAANNTVTARIYMACRPHAMGDATTFSPLDHKTFVH</sequence>
<proteinExistence type="predicted"/>
<organism evidence="1 2">
    <name type="scientific">Musa troglodytarum</name>
    <name type="common">fe'i banana</name>
    <dbReference type="NCBI Taxonomy" id="320322"/>
    <lineage>
        <taxon>Eukaryota</taxon>
        <taxon>Viridiplantae</taxon>
        <taxon>Streptophyta</taxon>
        <taxon>Embryophyta</taxon>
        <taxon>Tracheophyta</taxon>
        <taxon>Spermatophyta</taxon>
        <taxon>Magnoliopsida</taxon>
        <taxon>Liliopsida</taxon>
        <taxon>Zingiberales</taxon>
        <taxon>Musaceae</taxon>
        <taxon>Musa</taxon>
    </lineage>
</organism>
<gene>
    <name evidence="1" type="ORF">MUK42_35757</name>
</gene>
<dbReference type="Proteomes" id="UP001055439">
    <property type="component" value="Chromosome 8"/>
</dbReference>
<reference evidence="1" key="1">
    <citation type="submission" date="2022-05" db="EMBL/GenBank/DDBJ databases">
        <title>The Musa troglodytarum L. genome provides insights into the mechanism of non-climacteric behaviour and enrichment of carotenoids.</title>
        <authorList>
            <person name="Wang J."/>
        </authorList>
    </citation>
    <scope>NUCLEOTIDE SEQUENCE</scope>
    <source>
        <tissue evidence="1">Leaf</tissue>
    </source>
</reference>
<name>A0A9E7L160_9LILI</name>
<keyword evidence="2" id="KW-1185">Reference proteome</keyword>
<dbReference type="EMBL" id="CP097510">
    <property type="protein sequence ID" value="URE34370.1"/>
    <property type="molecule type" value="Genomic_DNA"/>
</dbReference>
<dbReference type="AlphaFoldDB" id="A0A9E7L160"/>
<protein>
    <submittedName>
        <fullName evidence="1">Uncharacterized protein</fullName>
    </submittedName>
</protein>